<accession>A0A3N2DPA0</accession>
<protein>
    <submittedName>
        <fullName evidence="1">Uncharacterized protein</fullName>
    </submittedName>
</protein>
<gene>
    <name evidence="1" type="ORF">EDC56_2054</name>
</gene>
<evidence type="ECO:0000313" key="2">
    <source>
        <dbReference type="Proteomes" id="UP000275394"/>
    </source>
</evidence>
<evidence type="ECO:0000313" key="1">
    <source>
        <dbReference type="EMBL" id="ROS01610.1"/>
    </source>
</evidence>
<dbReference type="EMBL" id="RKHR01000004">
    <property type="protein sequence ID" value="ROS01610.1"/>
    <property type="molecule type" value="Genomic_DNA"/>
</dbReference>
<name>A0A3N2DPA0_9GAMM</name>
<dbReference type="AlphaFoldDB" id="A0A3N2DPA0"/>
<sequence length="73" mass="7493">MLLAGPSTKLEGILAVGALAQLSPESCLCIPSEAGVRYCNINLMFSRHGVTGQLAQGLCTLVKTAEGLEGCGE</sequence>
<keyword evidence="2" id="KW-1185">Reference proteome</keyword>
<organism evidence="1 2">
    <name type="scientific">Sinobacterium caligoides</name>
    <dbReference type="NCBI Taxonomy" id="933926"/>
    <lineage>
        <taxon>Bacteria</taxon>
        <taxon>Pseudomonadati</taxon>
        <taxon>Pseudomonadota</taxon>
        <taxon>Gammaproteobacteria</taxon>
        <taxon>Cellvibrionales</taxon>
        <taxon>Spongiibacteraceae</taxon>
        <taxon>Sinobacterium</taxon>
    </lineage>
</organism>
<dbReference type="Proteomes" id="UP000275394">
    <property type="component" value="Unassembled WGS sequence"/>
</dbReference>
<proteinExistence type="predicted"/>
<comment type="caution">
    <text evidence="1">The sequence shown here is derived from an EMBL/GenBank/DDBJ whole genome shotgun (WGS) entry which is preliminary data.</text>
</comment>
<reference evidence="1 2" key="1">
    <citation type="submission" date="2018-11" db="EMBL/GenBank/DDBJ databases">
        <title>Genomic Encyclopedia of Type Strains, Phase IV (KMG-IV): sequencing the most valuable type-strain genomes for metagenomic binning, comparative biology and taxonomic classification.</title>
        <authorList>
            <person name="Goeker M."/>
        </authorList>
    </citation>
    <scope>NUCLEOTIDE SEQUENCE [LARGE SCALE GENOMIC DNA]</scope>
    <source>
        <strain evidence="1 2">DSM 100316</strain>
    </source>
</reference>